<evidence type="ECO:0000256" key="16">
    <source>
        <dbReference type="ARBA" id="ARBA00071870"/>
    </source>
</evidence>
<dbReference type="EC" id="2.1.1.-" evidence="18"/>
<dbReference type="Pfam" id="PF01478">
    <property type="entry name" value="Peptidase_A24"/>
    <property type="match status" value="1"/>
</dbReference>
<keyword evidence="11 19" id="KW-1133">Transmembrane helix</keyword>
<evidence type="ECO:0000256" key="19">
    <source>
        <dbReference type="SAM" id="Phobius"/>
    </source>
</evidence>
<feature type="transmembrane region" description="Helical" evidence="19">
    <location>
        <begin position="109"/>
        <end position="127"/>
    </location>
</feature>
<evidence type="ECO:0000256" key="17">
    <source>
        <dbReference type="RuleBase" id="RU003793"/>
    </source>
</evidence>
<evidence type="ECO:0000256" key="5">
    <source>
        <dbReference type="ARBA" id="ARBA00022603"/>
    </source>
</evidence>
<keyword evidence="4" id="KW-0997">Cell inner membrane</keyword>
<dbReference type="Proteomes" id="UP000190460">
    <property type="component" value="Unassembled WGS sequence"/>
</dbReference>
<sequence>MELIHLLATNNTWLLVCVGLISLLIGSFLNVVIYRLPVMMEREWKHECAEFMGGEDTLASTDTTRFNLVVPRSQCPSCGHNIASWENIPVISYLVLGGKCAGCRTSIPLQYPLVEIATALLSMLVAYHYGFSWQTLGLLVFTWTLVALFMIDAQTMLLPDDLTYPLLWLGLLLNMNGWFVPLADSVLGAVLGYLSLWSIYHLFKLLTGKEGMGYGDFKLLAALGAWGGWQILPFVIFASSAFGALFGIAWMLLKRNGQSLPMPFGPWLAMAGFVAMIWHQEVLRFSMQLLAPY</sequence>
<dbReference type="OrthoDB" id="9789291at2"/>
<dbReference type="GO" id="GO:0006465">
    <property type="term" value="P:signal peptide processing"/>
    <property type="evidence" value="ECO:0007669"/>
    <property type="project" value="TreeGrafter"/>
</dbReference>
<evidence type="ECO:0000256" key="11">
    <source>
        <dbReference type="ARBA" id="ARBA00022989"/>
    </source>
</evidence>
<evidence type="ECO:0000256" key="1">
    <source>
        <dbReference type="ARBA" id="ARBA00004429"/>
    </source>
</evidence>
<evidence type="ECO:0000313" key="22">
    <source>
        <dbReference type="EMBL" id="SKA84160.1"/>
    </source>
</evidence>
<dbReference type="InterPro" id="IPR000045">
    <property type="entry name" value="Prepilin_IV_endopep_pep"/>
</dbReference>
<comment type="catalytic activity">
    <reaction evidence="14 18">
        <text>Typically cleaves a -Gly-|-Phe- bond to release an N-terminal, basic peptide of 5-8 residues from type IV prepilin, and then N-methylates the new N-terminal amino group, the methyl donor being S-adenosyl-L-methionine.</text>
        <dbReference type="EC" id="3.4.23.43"/>
    </reaction>
</comment>
<keyword evidence="12 19" id="KW-0472">Membrane</keyword>
<organism evidence="22 23">
    <name type="scientific">Thiothrix eikelboomii</name>
    <dbReference type="NCBI Taxonomy" id="92487"/>
    <lineage>
        <taxon>Bacteria</taxon>
        <taxon>Pseudomonadati</taxon>
        <taxon>Pseudomonadota</taxon>
        <taxon>Gammaproteobacteria</taxon>
        <taxon>Thiotrichales</taxon>
        <taxon>Thiotrichaceae</taxon>
        <taxon>Thiothrix</taxon>
    </lineage>
</organism>
<evidence type="ECO:0000256" key="14">
    <source>
        <dbReference type="ARBA" id="ARBA00050401"/>
    </source>
</evidence>
<evidence type="ECO:0000313" key="23">
    <source>
        <dbReference type="Proteomes" id="UP000190460"/>
    </source>
</evidence>
<dbReference type="GO" id="GO:0008168">
    <property type="term" value="F:methyltransferase activity"/>
    <property type="evidence" value="ECO:0007669"/>
    <property type="project" value="UniProtKB-KW"/>
</dbReference>
<gene>
    <name evidence="22" type="ORF">SAMN02745130_02497</name>
</gene>
<keyword evidence="10 18" id="KW-0378">Hydrolase</keyword>
<comment type="similarity">
    <text evidence="2 17">Belongs to the peptidase A24 family.</text>
</comment>
<evidence type="ECO:0000256" key="12">
    <source>
        <dbReference type="ARBA" id="ARBA00023136"/>
    </source>
</evidence>
<evidence type="ECO:0000256" key="2">
    <source>
        <dbReference type="ARBA" id="ARBA00005801"/>
    </source>
</evidence>
<reference evidence="23" key="1">
    <citation type="submission" date="2017-02" db="EMBL/GenBank/DDBJ databases">
        <authorList>
            <person name="Varghese N."/>
            <person name="Submissions S."/>
        </authorList>
    </citation>
    <scope>NUCLEOTIDE SEQUENCE [LARGE SCALE GENOMIC DNA]</scope>
    <source>
        <strain evidence="23">ATCC 49788</strain>
    </source>
</reference>
<dbReference type="GO" id="GO:0004190">
    <property type="term" value="F:aspartic-type endopeptidase activity"/>
    <property type="evidence" value="ECO:0007669"/>
    <property type="project" value="UniProtKB-EC"/>
</dbReference>
<dbReference type="GO" id="GO:0005886">
    <property type="term" value="C:plasma membrane"/>
    <property type="evidence" value="ECO:0007669"/>
    <property type="project" value="UniProtKB-SubCell"/>
</dbReference>
<dbReference type="PRINTS" id="PR00864">
    <property type="entry name" value="PREPILNPTASE"/>
</dbReference>
<feature type="transmembrane region" description="Helical" evidence="19">
    <location>
        <begin position="186"/>
        <end position="207"/>
    </location>
</feature>
<feature type="transmembrane region" description="Helical" evidence="19">
    <location>
        <begin position="133"/>
        <end position="151"/>
    </location>
</feature>
<dbReference type="Pfam" id="PF06750">
    <property type="entry name" value="A24_N_bact"/>
    <property type="match status" value="1"/>
</dbReference>
<accession>A0A1T4X3I2</accession>
<name>A0A1T4X3I2_9GAMM</name>
<dbReference type="InterPro" id="IPR014032">
    <property type="entry name" value="Peptidase_A24A_bac"/>
</dbReference>
<proteinExistence type="inferred from homology"/>
<comment type="function">
    <text evidence="18">Plays an essential role in type IV pili and type II pseudopili formation by proteolytically removing the leader sequence from substrate proteins and subsequently monomethylating the alpha-amino group of the newly exposed N-terminal phenylalanine.</text>
</comment>
<feature type="transmembrane region" description="Helical" evidence="19">
    <location>
        <begin position="264"/>
        <end position="283"/>
    </location>
</feature>
<feature type="domain" description="Prepilin type IV endopeptidase peptidase" evidence="20">
    <location>
        <begin position="139"/>
        <end position="248"/>
    </location>
</feature>
<feature type="domain" description="Prepilin peptidase A24 N-terminal" evidence="21">
    <location>
        <begin position="21"/>
        <end position="129"/>
    </location>
</feature>
<dbReference type="STRING" id="92487.SAMN02745130_02497"/>
<keyword evidence="9 18" id="KW-0812">Transmembrane</keyword>
<dbReference type="InterPro" id="IPR010627">
    <property type="entry name" value="Prepilin_pept_A24_N"/>
</dbReference>
<dbReference type="GO" id="GO:0032259">
    <property type="term" value="P:methylation"/>
    <property type="evidence" value="ECO:0007669"/>
    <property type="project" value="UniProtKB-KW"/>
</dbReference>
<evidence type="ECO:0000256" key="3">
    <source>
        <dbReference type="ARBA" id="ARBA00022475"/>
    </source>
</evidence>
<feature type="transmembrane region" description="Helical" evidence="19">
    <location>
        <begin position="219"/>
        <end position="252"/>
    </location>
</feature>
<keyword evidence="13 18" id="KW-0511">Multifunctional enzyme</keyword>
<dbReference type="EMBL" id="FUYB01000012">
    <property type="protein sequence ID" value="SKA84160.1"/>
    <property type="molecule type" value="Genomic_DNA"/>
</dbReference>
<evidence type="ECO:0000256" key="6">
    <source>
        <dbReference type="ARBA" id="ARBA00022670"/>
    </source>
</evidence>
<evidence type="ECO:0000256" key="7">
    <source>
        <dbReference type="ARBA" id="ARBA00022679"/>
    </source>
</evidence>
<dbReference type="PANTHER" id="PTHR30487">
    <property type="entry name" value="TYPE 4 PREPILIN-LIKE PROTEINS LEADER PEPTIDE-PROCESSING ENZYME"/>
    <property type="match status" value="1"/>
</dbReference>
<evidence type="ECO:0000256" key="9">
    <source>
        <dbReference type="ARBA" id="ARBA00022692"/>
    </source>
</evidence>
<keyword evidence="3" id="KW-1003">Cell membrane</keyword>
<dbReference type="RefSeq" id="WP_078922965.1">
    <property type="nucleotide sequence ID" value="NZ_FUYB01000012.1"/>
</dbReference>
<evidence type="ECO:0000256" key="18">
    <source>
        <dbReference type="RuleBase" id="RU003794"/>
    </source>
</evidence>
<evidence type="ECO:0000256" key="10">
    <source>
        <dbReference type="ARBA" id="ARBA00022801"/>
    </source>
</evidence>
<keyword evidence="7 18" id="KW-0808">Transferase</keyword>
<dbReference type="PANTHER" id="PTHR30487:SF0">
    <property type="entry name" value="PREPILIN LEADER PEPTIDASE_N-METHYLTRANSFERASE-RELATED"/>
    <property type="match status" value="1"/>
</dbReference>
<keyword evidence="23" id="KW-1185">Reference proteome</keyword>
<evidence type="ECO:0000256" key="8">
    <source>
        <dbReference type="ARBA" id="ARBA00022691"/>
    </source>
</evidence>
<protein>
    <recommendedName>
        <fullName evidence="16 18">Prepilin leader peptidase/N-methyltransferase</fullName>
        <ecNumber evidence="18">2.1.1.-</ecNumber>
        <ecNumber evidence="15 18">3.4.23.43</ecNumber>
    </recommendedName>
</protein>
<feature type="transmembrane region" description="Helical" evidence="19">
    <location>
        <begin position="12"/>
        <end position="36"/>
    </location>
</feature>
<dbReference type="EC" id="3.4.23.43" evidence="15 18"/>
<keyword evidence="5 18" id="KW-0489">Methyltransferase</keyword>
<comment type="subcellular location">
    <subcellularLocation>
        <location evidence="1">Cell inner membrane</location>
        <topology evidence="1">Multi-pass membrane protein</topology>
    </subcellularLocation>
    <subcellularLocation>
        <location evidence="18">Cell membrane</location>
        <topology evidence="18">Multi-pass membrane protein</topology>
    </subcellularLocation>
</comment>
<dbReference type="AlphaFoldDB" id="A0A1T4X3I2"/>
<keyword evidence="6 18" id="KW-0645">Protease</keyword>
<dbReference type="Gene3D" id="1.20.120.1220">
    <property type="match status" value="1"/>
</dbReference>
<dbReference type="InterPro" id="IPR050882">
    <property type="entry name" value="Prepilin_peptidase/N-MTase"/>
</dbReference>
<evidence type="ECO:0000256" key="13">
    <source>
        <dbReference type="ARBA" id="ARBA00023268"/>
    </source>
</evidence>
<evidence type="ECO:0000256" key="4">
    <source>
        <dbReference type="ARBA" id="ARBA00022519"/>
    </source>
</evidence>
<dbReference type="FunFam" id="1.20.120.1220:FF:000001">
    <property type="entry name" value="Type 4 prepilin-like proteins leader peptide-processing enzyme"/>
    <property type="match status" value="1"/>
</dbReference>
<evidence type="ECO:0000256" key="15">
    <source>
        <dbReference type="ARBA" id="ARBA00067082"/>
    </source>
</evidence>
<evidence type="ECO:0000259" key="20">
    <source>
        <dbReference type="Pfam" id="PF01478"/>
    </source>
</evidence>
<keyword evidence="8" id="KW-0949">S-adenosyl-L-methionine</keyword>
<evidence type="ECO:0000259" key="21">
    <source>
        <dbReference type="Pfam" id="PF06750"/>
    </source>
</evidence>